<accession>A0A072TSZ6</accession>
<dbReference type="Proteomes" id="UP000002051">
    <property type="component" value="Chromosome 8"/>
</dbReference>
<dbReference type="EnsemblPlants" id="KEH20301">
    <property type="protein sequence ID" value="KEH20301"/>
    <property type="gene ID" value="MTR_8g071060"/>
</dbReference>
<reference evidence="3" key="3">
    <citation type="submission" date="2015-04" db="UniProtKB">
        <authorList>
            <consortium name="EnsemblPlants"/>
        </authorList>
    </citation>
    <scope>IDENTIFICATION</scope>
    <source>
        <strain evidence="3">cv. Jemalong A17</strain>
    </source>
</reference>
<dbReference type="PaxDb" id="3880-AES85231"/>
<evidence type="ECO:0000256" key="1">
    <source>
        <dbReference type="SAM" id="MobiDB-lite"/>
    </source>
</evidence>
<feature type="region of interest" description="Disordered" evidence="1">
    <location>
        <begin position="1"/>
        <end position="20"/>
    </location>
</feature>
<organism evidence="2 4">
    <name type="scientific">Medicago truncatula</name>
    <name type="common">Barrel medic</name>
    <name type="synonym">Medicago tribuloides</name>
    <dbReference type="NCBI Taxonomy" id="3880"/>
    <lineage>
        <taxon>Eukaryota</taxon>
        <taxon>Viridiplantae</taxon>
        <taxon>Streptophyta</taxon>
        <taxon>Embryophyta</taxon>
        <taxon>Tracheophyta</taxon>
        <taxon>Spermatophyta</taxon>
        <taxon>Magnoliopsida</taxon>
        <taxon>eudicotyledons</taxon>
        <taxon>Gunneridae</taxon>
        <taxon>Pentapetalae</taxon>
        <taxon>rosids</taxon>
        <taxon>fabids</taxon>
        <taxon>Fabales</taxon>
        <taxon>Fabaceae</taxon>
        <taxon>Papilionoideae</taxon>
        <taxon>50 kb inversion clade</taxon>
        <taxon>NPAAA clade</taxon>
        <taxon>Hologalegina</taxon>
        <taxon>IRL clade</taxon>
        <taxon>Trifolieae</taxon>
        <taxon>Medicago</taxon>
    </lineage>
</organism>
<evidence type="ECO:0000313" key="2">
    <source>
        <dbReference type="EMBL" id="KEH20301.1"/>
    </source>
</evidence>
<proteinExistence type="predicted"/>
<reference evidence="2 4" key="2">
    <citation type="journal article" date="2014" name="BMC Genomics">
        <title>An improved genome release (version Mt4.0) for the model legume Medicago truncatula.</title>
        <authorList>
            <person name="Tang H."/>
            <person name="Krishnakumar V."/>
            <person name="Bidwell S."/>
            <person name="Rosen B."/>
            <person name="Chan A."/>
            <person name="Zhou S."/>
            <person name="Gentzbittel L."/>
            <person name="Childs K.L."/>
            <person name="Yandell M."/>
            <person name="Gundlach H."/>
            <person name="Mayer K.F."/>
            <person name="Schwartz D.C."/>
            <person name="Town C.D."/>
        </authorList>
    </citation>
    <scope>GENOME REANNOTATION</scope>
    <source>
        <strain evidence="2">A17</strain>
        <strain evidence="3 4">cv. Jemalong A17</strain>
    </source>
</reference>
<sequence length="230" mass="25979">MKSVKMYKKGDQMHGPKKIQATSYPNNLYQKIKGEKRGTNTPKIVDSVQFNLTLSGGEIDLSNPLSMSSYKEIQMGYKKLASTSSQRTTLISTHFPNLANEQDTMIFTHPMCLQCFPTQENSNQRPSTLKLPPLISQVSLSSSSPSKSTKNTYIAVFSCQNRVTFCQIVTRLVRTTQSTTNLILKTCPASRKSCHIFPKSCHDWTPCKTCSRNCEIVTRFTNFELFRNPN</sequence>
<keyword evidence="4" id="KW-1185">Reference proteome</keyword>
<name>A0A072TSZ6_MEDTR</name>
<reference evidence="2 4" key="1">
    <citation type="journal article" date="2011" name="Nature">
        <title>The Medicago genome provides insight into the evolution of rhizobial symbioses.</title>
        <authorList>
            <person name="Young N.D."/>
            <person name="Debelle F."/>
            <person name="Oldroyd G.E."/>
            <person name="Geurts R."/>
            <person name="Cannon S.B."/>
            <person name="Udvardi M.K."/>
            <person name="Benedito V.A."/>
            <person name="Mayer K.F."/>
            <person name="Gouzy J."/>
            <person name="Schoof H."/>
            <person name="Van de Peer Y."/>
            <person name="Proost S."/>
            <person name="Cook D.R."/>
            <person name="Meyers B.C."/>
            <person name="Spannagl M."/>
            <person name="Cheung F."/>
            <person name="De Mita S."/>
            <person name="Krishnakumar V."/>
            <person name="Gundlach H."/>
            <person name="Zhou S."/>
            <person name="Mudge J."/>
            <person name="Bharti A.K."/>
            <person name="Murray J.D."/>
            <person name="Naoumkina M.A."/>
            <person name="Rosen B."/>
            <person name="Silverstein K.A."/>
            <person name="Tang H."/>
            <person name="Rombauts S."/>
            <person name="Zhao P.X."/>
            <person name="Zhou P."/>
            <person name="Barbe V."/>
            <person name="Bardou P."/>
            <person name="Bechner M."/>
            <person name="Bellec A."/>
            <person name="Berger A."/>
            <person name="Berges H."/>
            <person name="Bidwell S."/>
            <person name="Bisseling T."/>
            <person name="Choisne N."/>
            <person name="Couloux A."/>
            <person name="Denny R."/>
            <person name="Deshpande S."/>
            <person name="Dai X."/>
            <person name="Doyle J.J."/>
            <person name="Dudez A.M."/>
            <person name="Farmer A.D."/>
            <person name="Fouteau S."/>
            <person name="Franken C."/>
            <person name="Gibelin C."/>
            <person name="Gish J."/>
            <person name="Goldstein S."/>
            <person name="Gonzalez A.J."/>
            <person name="Green P.J."/>
            <person name="Hallab A."/>
            <person name="Hartog M."/>
            <person name="Hua A."/>
            <person name="Humphray S.J."/>
            <person name="Jeong D.H."/>
            <person name="Jing Y."/>
            <person name="Jocker A."/>
            <person name="Kenton S.M."/>
            <person name="Kim D.J."/>
            <person name="Klee K."/>
            <person name="Lai H."/>
            <person name="Lang C."/>
            <person name="Lin S."/>
            <person name="Macmil S.L."/>
            <person name="Magdelenat G."/>
            <person name="Matthews L."/>
            <person name="McCorrison J."/>
            <person name="Monaghan E.L."/>
            <person name="Mun J.H."/>
            <person name="Najar F.Z."/>
            <person name="Nicholson C."/>
            <person name="Noirot C."/>
            <person name="O'Bleness M."/>
            <person name="Paule C.R."/>
            <person name="Poulain J."/>
            <person name="Prion F."/>
            <person name="Qin B."/>
            <person name="Qu C."/>
            <person name="Retzel E.F."/>
            <person name="Riddle C."/>
            <person name="Sallet E."/>
            <person name="Samain S."/>
            <person name="Samson N."/>
            <person name="Sanders I."/>
            <person name="Saurat O."/>
            <person name="Scarpelli C."/>
            <person name="Schiex T."/>
            <person name="Segurens B."/>
            <person name="Severin A.J."/>
            <person name="Sherrier D.J."/>
            <person name="Shi R."/>
            <person name="Sims S."/>
            <person name="Singer S.R."/>
            <person name="Sinharoy S."/>
            <person name="Sterck L."/>
            <person name="Viollet A."/>
            <person name="Wang B.B."/>
            <person name="Wang K."/>
            <person name="Wang M."/>
            <person name="Wang X."/>
            <person name="Warfsmann J."/>
            <person name="Weissenbach J."/>
            <person name="White D.D."/>
            <person name="White J.D."/>
            <person name="Wiley G.B."/>
            <person name="Wincker P."/>
            <person name="Xing Y."/>
            <person name="Yang L."/>
            <person name="Yao Z."/>
            <person name="Ying F."/>
            <person name="Zhai J."/>
            <person name="Zhou L."/>
            <person name="Zuber A."/>
            <person name="Denarie J."/>
            <person name="Dixon R.A."/>
            <person name="May G.D."/>
            <person name="Schwartz D.C."/>
            <person name="Rogers J."/>
            <person name="Quetier F."/>
            <person name="Town C.D."/>
            <person name="Roe B.A."/>
        </authorList>
    </citation>
    <scope>NUCLEOTIDE SEQUENCE [LARGE SCALE GENOMIC DNA]</scope>
    <source>
        <strain evidence="2">A17</strain>
        <strain evidence="3 4">cv. Jemalong A17</strain>
    </source>
</reference>
<evidence type="ECO:0000313" key="4">
    <source>
        <dbReference type="Proteomes" id="UP000002051"/>
    </source>
</evidence>
<dbReference type="AlphaFoldDB" id="A0A072TSZ6"/>
<dbReference type="HOGENOM" id="CLU_1206386_0_0_1"/>
<protein>
    <submittedName>
        <fullName evidence="2 3">Uncharacterized protein</fullName>
    </submittedName>
</protein>
<evidence type="ECO:0000313" key="3">
    <source>
        <dbReference type="EnsemblPlants" id="KEH20301"/>
    </source>
</evidence>
<dbReference type="EMBL" id="CM001224">
    <property type="protein sequence ID" value="KEH20301.1"/>
    <property type="molecule type" value="Genomic_DNA"/>
</dbReference>
<gene>
    <name evidence="2" type="ordered locus">MTR_8g071060</name>
</gene>